<keyword evidence="2" id="KW-1185">Reference proteome</keyword>
<dbReference type="AlphaFoldDB" id="A0A4S2KHY8"/>
<dbReference type="EMBL" id="QBLH01002734">
    <property type="protein sequence ID" value="TGZ47298.1"/>
    <property type="molecule type" value="Genomic_DNA"/>
</dbReference>
<evidence type="ECO:0000313" key="2">
    <source>
        <dbReference type="Proteomes" id="UP000310200"/>
    </source>
</evidence>
<dbReference type="Proteomes" id="UP000310200">
    <property type="component" value="Unassembled WGS sequence"/>
</dbReference>
<accession>A0A4S2KHY8</accession>
<protein>
    <submittedName>
        <fullName evidence="1">Uncharacterized protein</fullName>
    </submittedName>
</protein>
<organism evidence="1 2">
    <name type="scientific">Temnothorax longispinosus</name>
    <dbReference type="NCBI Taxonomy" id="300112"/>
    <lineage>
        <taxon>Eukaryota</taxon>
        <taxon>Metazoa</taxon>
        <taxon>Ecdysozoa</taxon>
        <taxon>Arthropoda</taxon>
        <taxon>Hexapoda</taxon>
        <taxon>Insecta</taxon>
        <taxon>Pterygota</taxon>
        <taxon>Neoptera</taxon>
        <taxon>Endopterygota</taxon>
        <taxon>Hymenoptera</taxon>
        <taxon>Apocrita</taxon>
        <taxon>Aculeata</taxon>
        <taxon>Formicoidea</taxon>
        <taxon>Formicidae</taxon>
        <taxon>Myrmicinae</taxon>
        <taxon>Temnothorax</taxon>
    </lineage>
</organism>
<evidence type="ECO:0000313" key="1">
    <source>
        <dbReference type="EMBL" id="TGZ47298.1"/>
    </source>
</evidence>
<comment type="caution">
    <text evidence="1">The sequence shown here is derived from an EMBL/GenBank/DDBJ whole genome shotgun (WGS) entry which is preliminary data.</text>
</comment>
<gene>
    <name evidence="1" type="ORF">DBV15_04208</name>
</gene>
<name>A0A4S2KHY8_9HYME</name>
<sequence>MEASERSVFALADDHKSVTRRLIRGSIRVQLARYESDVQCETMVHAFRVFRSAPTKLNVYKNDAESWDYTTPTLETVRFL</sequence>
<reference evidence="1 2" key="1">
    <citation type="journal article" date="2019" name="Philos. Trans. R. Soc. Lond., B, Biol. Sci.">
        <title>Ant behaviour and brain gene expression of defending hosts depend on the ecological success of the intruding social parasite.</title>
        <authorList>
            <person name="Kaur R."/>
            <person name="Stoldt M."/>
            <person name="Jongepier E."/>
            <person name="Feldmeyer B."/>
            <person name="Menzel F."/>
            <person name="Bornberg-Bauer E."/>
            <person name="Foitzik S."/>
        </authorList>
    </citation>
    <scope>NUCLEOTIDE SEQUENCE [LARGE SCALE GENOMIC DNA]</scope>
    <source>
        <tissue evidence="1">Whole body</tissue>
    </source>
</reference>
<proteinExistence type="predicted"/>